<evidence type="ECO:0000256" key="1">
    <source>
        <dbReference type="SAM" id="SignalP"/>
    </source>
</evidence>
<reference evidence="2 3" key="1">
    <citation type="submission" date="2019-04" db="EMBL/GenBank/DDBJ databases">
        <title>Streptomyces piniterrae sp. nov., a heliquinomycin-producing actinomycete isolated from rhizosphere soil of Pinus yunnanensis.</title>
        <authorList>
            <person name="Zhuang X."/>
            <person name="Zhao J."/>
        </authorList>
    </citation>
    <scope>NUCLEOTIDE SEQUENCE [LARGE SCALE GENOMIC DNA]</scope>
    <source>
        <strain evidence="3">jys28</strain>
    </source>
</reference>
<organism evidence="2 3">
    <name type="scientific">Streptomyces piniterrae</name>
    <dbReference type="NCBI Taxonomy" id="2571125"/>
    <lineage>
        <taxon>Bacteria</taxon>
        <taxon>Bacillati</taxon>
        <taxon>Actinomycetota</taxon>
        <taxon>Actinomycetes</taxon>
        <taxon>Kitasatosporales</taxon>
        <taxon>Streptomycetaceae</taxon>
        <taxon>Streptomyces</taxon>
    </lineage>
</organism>
<sequence>MQRIHRVLAALGASVLLTVGSIVLAAPAQALANISVNGNLNGNLDKGHFDANLDGNLNF</sequence>
<keyword evidence="3" id="KW-1185">Reference proteome</keyword>
<protein>
    <submittedName>
        <fullName evidence="2">Uncharacterized protein</fullName>
    </submittedName>
</protein>
<comment type="caution">
    <text evidence="2">The sequence shown here is derived from an EMBL/GenBank/DDBJ whole genome shotgun (WGS) entry which is preliminary data.</text>
</comment>
<keyword evidence="1" id="KW-0732">Signal</keyword>
<evidence type="ECO:0000313" key="2">
    <source>
        <dbReference type="EMBL" id="TJZ54413.1"/>
    </source>
</evidence>
<evidence type="ECO:0000313" key="3">
    <source>
        <dbReference type="Proteomes" id="UP000308697"/>
    </source>
</evidence>
<gene>
    <name evidence="2" type="ORF">FCH28_14870</name>
</gene>
<dbReference type="EMBL" id="SUMB01000004">
    <property type="protein sequence ID" value="TJZ54413.1"/>
    <property type="molecule type" value="Genomic_DNA"/>
</dbReference>
<feature type="signal peptide" evidence="1">
    <location>
        <begin position="1"/>
        <end position="25"/>
    </location>
</feature>
<dbReference type="AlphaFoldDB" id="A0A4U0NJY8"/>
<dbReference type="RefSeq" id="WP_136740338.1">
    <property type="nucleotide sequence ID" value="NZ_SUMB01000004.1"/>
</dbReference>
<accession>A0A4U0NJY8</accession>
<dbReference type="Proteomes" id="UP000308697">
    <property type="component" value="Unassembled WGS sequence"/>
</dbReference>
<feature type="chain" id="PRO_5020975056" evidence="1">
    <location>
        <begin position="26"/>
        <end position="59"/>
    </location>
</feature>
<proteinExistence type="predicted"/>
<name>A0A4U0NJY8_9ACTN</name>